<name>A0A1L8R2W6_9ENTE</name>
<dbReference type="EMBL" id="JXKG01000025">
    <property type="protein sequence ID" value="OJG14109.1"/>
    <property type="molecule type" value="Genomic_DNA"/>
</dbReference>
<dbReference type="RefSeq" id="WP_071865605.1">
    <property type="nucleotide sequence ID" value="NZ_JBHLVQ010000016.1"/>
</dbReference>
<sequence length="233" mass="26468">MKVLFIFDDGVFSSFFVYDLQNKGTLWRISPEIRLHNITLGELYVKNSITDFLKYFSVAFSQSVTKYFILTKEEGLAAIKEAGLDADGTLTITSEKDFTALKNGQKFLLGPQKLSLAEIDAYISYQIDDDRSFDVFTRQEDLIRFMRWKTVTPSLSAITQNLGTVKEHTKSNLGLRDMLKLGSGYLAKGNARMKKINVPAPGSYTVSGNFPYHLETVDWEKNVIQLHPDLRDE</sequence>
<dbReference type="AlphaFoldDB" id="A0A1L8R2W6"/>
<dbReference type="Proteomes" id="UP000182835">
    <property type="component" value="Unassembled WGS sequence"/>
</dbReference>
<gene>
    <name evidence="1" type="ORF">RU96_GL001393</name>
</gene>
<dbReference type="OrthoDB" id="2178861at2"/>
<evidence type="ECO:0000313" key="1">
    <source>
        <dbReference type="EMBL" id="OJG14109.1"/>
    </source>
</evidence>
<accession>A0A1L8R2W6</accession>
<organism evidence="1 2">
    <name type="scientific">Enterococcus canintestini</name>
    <dbReference type="NCBI Taxonomy" id="317010"/>
    <lineage>
        <taxon>Bacteria</taxon>
        <taxon>Bacillati</taxon>
        <taxon>Bacillota</taxon>
        <taxon>Bacilli</taxon>
        <taxon>Lactobacillales</taxon>
        <taxon>Enterococcaceae</taxon>
        <taxon>Enterococcus</taxon>
    </lineage>
</organism>
<comment type="caution">
    <text evidence="1">The sequence shown here is derived from an EMBL/GenBank/DDBJ whole genome shotgun (WGS) entry which is preliminary data.</text>
</comment>
<proteinExistence type="predicted"/>
<reference evidence="1 2" key="1">
    <citation type="submission" date="2014-12" db="EMBL/GenBank/DDBJ databases">
        <title>Draft genome sequences of 29 type strains of Enterococci.</title>
        <authorList>
            <person name="Zhong Z."/>
            <person name="Sun Z."/>
            <person name="Liu W."/>
            <person name="Zhang W."/>
            <person name="Zhang H."/>
        </authorList>
    </citation>
    <scope>NUCLEOTIDE SEQUENCE [LARGE SCALE GENOMIC DNA]</scope>
    <source>
        <strain evidence="1 2">DSM 21207</strain>
    </source>
</reference>
<dbReference type="Gene3D" id="3.40.630.190">
    <property type="entry name" value="LCP protein"/>
    <property type="match status" value="1"/>
</dbReference>
<evidence type="ECO:0000313" key="2">
    <source>
        <dbReference type="Proteomes" id="UP000182835"/>
    </source>
</evidence>
<protein>
    <submittedName>
        <fullName evidence="1">Uncharacterized protein</fullName>
    </submittedName>
</protein>